<dbReference type="PANTHER" id="PTHR32481">
    <property type="entry name" value="AMINOPEPTIDASE"/>
    <property type="match status" value="1"/>
</dbReference>
<dbReference type="InterPro" id="IPR023367">
    <property type="entry name" value="Peptidase_M42_dom2"/>
</dbReference>
<comment type="cofactor">
    <cofactor evidence="8">
        <name>a divalent metal cation</name>
        <dbReference type="ChEBI" id="CHEBI:60240"/>
    </cofactor>
    <text evidence="8">Binds 2 divalent metal cations per subunit.</text>
</comment>
<evidence type="ECO:0000256" key="4">
    <source>
        <dbReference type="ARBA" id="ARBA00022723"/>
    </source>
</evidence>
<feature type="active site" description="Proton acceptor" evidence="7">
    <location>
        <position position="199"/>
    </location>
</feature>
<feature type="binding site" evidence="8">
    <location>
        <position position="310"/>
    </location>
    <ligand>
        <name>Zn(2+)</name>
        <dbReference type="ChEBI" id="CHEBI:29105"/>
        <label>2</label>
    </ligand>
</feature>
<evidence type="ECO:0000313" key="10">
    <source>
        <dbReference type="EMBL" id="SHG38663.1"/>
    </source>
</evidence>
<dbReference type="Proteomes" id="UP000474718">
    <property type="component" value="Unassembled WGS sequence"/>
</dbReference>
<feature type="binding site" evidence="8">
    <location>
        <position position="200"/>
    </location>
    <ligand>
        <name>Zn(2+)</name>
        <dbReference type="ChEBI" id="CHEBI:29105"/>
        <label>2</label>
    </ligand>
</feature>
<dbReference type="GO" id="GO:0004177">
    <property type="term" value="F:aminopeptidase activity"/>
    <property type="evidence" value="ECO:0007669"/>
    <property type="project" value="UniProtKB-UniRule"/>
</dbReference>
<dbReference type="SUPFAM" id="SSF101821">
    <property type="entry name" value="Aminopeptidase/glucanase lid domain"/>
    <property type="match status" value="1"/>
</dbReference>
<dbReference type="RefSeq" id="WP_044991983.1">
    <property type="nucleotide sequence ID" value="NZ_FQVY01000003.1"/>
</dbReference>
<dbReference type="SUPFAM" id="SSF53187">
    <property type="entry name" value="Zn-dependent exopeptidases"/>
    <property type="match status" value="1"/>
</dbReference>
<evidence type="ECO:0000256" key="6">
    <source>
        <dbReference type="PIRNR" id="PIRNR001123"/>
    </source>
</evidence>
<feature type="binding site" evidence="8">
    <location>
        <position position="171"/>
    </location>
    <ligand>
        <name>Zn(2+)</name>
        <dbReference type="ChEBI" id="CHEBI:29105"/>
        <label>2</label>
    </ligand>
</feature>
<dbReference type="AlphaFoldDB" id="A0AAQ1MEV6"/>
<dbReference type="PANTHER" id="PTHR32481:SF5">
    <property type="entry name" value="ENDOGLUCANASE"/>
    <property type="match status" value="1"/>
</dbReference>
<dbReference type="PIRSF" id="PIRSF001123">
    <property type="entry name" value="PepA_GA"/>
    <property type="match status" value="1"/>
</dbReference>
<dbReference type="Pfam" id="PF05343">
    <property type="entry name" value="Peptidase_M42"/>
    <property type="match status" value="1"/>
</dbReference>
<comment type="similarity">
    <text evidence="1 6">Belongs to the peptidase M42 family.</text>
</comment>
<reference evidence="10" key="2">
    <citation type="submission" date="2016-11" db="EMBL/GenBank/DDBJ databases">
        <authorList>
            <person name="Varghese N."/>
            <person name="Submissions S."/>
        </authorList>
    </citation>
    <scope>NUCLEOTIDE SEQUENCE</scope>
    <source>
        <strain evidence="10">DSM 4029</strain>
    </source>
</reference>
<evidence type="ECO:0000256" key="8">
    <source>
        <dbReference type="PIRSR" id="PIRSR001123-2"/>
    </source>
</evidence>
<reference evidence="11" key="1">
    <citation type="submission" date="2016-11" db="EMBL/GenBank/DDBJ databases">
        <authorList>
            <person name="Jaros S."/>
            <person name="Januszkiewicz K."/>
            <person name="Wedrychowicz H."/>
        </authorList>
    </citation>
    <scope>NUCLEOTIDE SEQUENCE [LARGE SCALE GENOMIC DNA]</scope>
    <source>
        <strain evidence="11">DSM 4029</strain>
    </source>
</reference>
<evidence type="ECO:0000256" key="1">
    <source>
        <dbReference type="ARBA" id="ARBA00006272"/>
    </source>
</evidence>
<accession>A0AAQ1MEV6</accession>
<dbReference type="GO" id="GO:0046872">
    <property type="term" value="F:metal ion binding"/>
    <property type="evidence" value="ECO:0007669"/>
    <property type="project" value="UniProtKB-UniRule"/>
</dbReference>
<keyword evidence="5" id="KW-0378">Hydrolase</keyword>
<gene>
    <name evidence="9" type="ORF">GT747_07830</name>
    <name evidence="10" type="ORF">SAMN05444424_2327</name>
</gene>
<keyword evidence="3" id="KW-0645">Protease</keyword>
<feature type="binding site" evidence="8">
    <location>
        <position position="63"/>
    </location>
    <ligand>
        <name>Zn(2+)</name>
        <dbReference type="ChEBI" id="CHEBI:29105"/>
        <label>1</label>
    </ligand>
</feature>
<evidence type="ECO:0000313" key="11">
    <source>
        <dbReference type="Proteomes" id="UP000184089"/>
    </source>
</evidence>
<evidence type="ECO:0000256" key="3">
    <source>
        <dbReference type="ARBA" id="ARBA00022670"/>
    </source>
</evidence>
<keyword evidence="4 8" id="KW-0479">Metal-binding</keyword>
<name>A0AAQ1MEV6_9FIRM</name>
<dbReference type="Proteomes" id="UP000184089">
    <property type="component" value="Unassembled WGS sequence"/>
</dbReference>
<feature type="binding site" evidence="8">
    <location>
        <position position="171"/>
    </location>
    <ligand>
        <name>Zn(2+)</name>
        <dbReference type="ChEBI" id="CHEBI:29105"/>
        <label>1</label>
    </ligand>
</feature>
<reference evidence="9 12" key="3">
    <citation type="journal article" date="2019" name="Nat. Med.">
        <title>A library of human gut bacterial isolates paired with longitudinal multiomics data enables mechanistic microbiome research.</title>
        <authorList>
            <person name="Poyet M."/>
            <person name="Groussin M."/>
            <person name="Gibbons S.M."/>
            <person name="Avila-Pacheco J."/>
            <person name="Jiang X."/>
            <person name="Kearney S.M."/>
            <person name="Perrotta A.R."/>
            <person name="Berdy B."/>
            <person name="Zhao S."/>
            <person name="Lieberman T.D."/>
            <person name="Swanson P.K."/>
            <person name="Smith M."/>
            <person name="Roesemann S."/>
            <person name="Alexander J.E."/>
            <person name="Rich S.A."/>
            <person name="Livny J."/>
            <person name="Vlamakis H."/>
            <person name="Clish C."/>
            <person name="Bullock K."/>
            <person name="Deik A."/>
            <person name="Scott J."/>
            <person name="Pierce K.A."/>
            <person name="Xavier R.J."/>
            <person name="Alm E.J."/>
        </authorList>
    </citation>
    <scope>NUCLEOTIDE SEQUENCE [LARGE SCALE GENOMIC DNA]</scope>
    <source>
        <strain evidence="9 12">BIOML-A2</strain>
    </source>
</reference>
<evidence type="ECO:0000313" key="12">
    <source>
        <dbReference type="Proteomes" id="UP000474718"/>
    </source>
</evidence>
<evidence type="ECO:0000256" key="5">
    <source>
        <dbReference type="ARBA" id="ARBA00022801"/>
    </source>
</evidence>
<dbReference type="GO" id="GO:0006508">
    <property type="term" value="P:proteolysis"/>
    <property type="evidence" value="ECO:0007669"/>
    <property type="project" value="UniProtKB-KW"/>
</dbReference>
<keyword evidence="2" id="KW-0031">Aminopeptidase</keyword>
<proteinExistence type="inferred from homology"/>
<dbReference type="Gene3D" id="2.40.30.40">
    <property type="entry name" value="Peptidase M42, domain 2"/>
    <property type="match status" value="1"/>
</dbReference>
<sequence length="336" mass="35700">MLNTLKQLCALDGASGSEEQVRYFVTDRLSEMGLSYQEDALGSVIVEKKGARTPAQKRMVCAHMDEVALIVTDVDGEGYLRFDCVGGIDEKVLPGKAVRVNGLAGVIGAVPIHLQKAEEREGEIPLRQLRIDIGAASREEAAQRVQLGDIAYFDTPFTPLGEGRIAAKAIDDRAGVAILLALLKQPLQNDCTFVFTTQEEVGCRGAQAAAYTVAPDVALVLEATTAADNLGLPEGQRVCALGGGAVVGPMDRGTIYDRELLQLARRIAEERAIPIQQKQGVFGGNDAGQIHRSRGGVKTLALSVPCRNLHTASCVASAADIHAVYELAKGLIDAVD</sequence>
<dbReference type="InterPro" id="IPR008007">
    <property type="entry name" value="Peptidase_M42"/>
</dbReference>
<dbReference type="Gene3D" id="3.40.630.10">
    <property type="entry name" value="Zn peptidases"/>
    <property type="match status" value="1"/>
</dbReference>
<evidence type="ECO:0000256" key="2">
    <source>
        <dbReference type="ARBA" id="ARBA00022438"/>
    </source>
</evidence>
<comment type="caution">
    <text evidence="10">The sequence shown here is derived from an EMBL/GenBank/DDBJ whole genome shotgun (WGS) entry which is preliminary data.</text>
</comment>
<dbReference type="EMBL" id="WWVX01000005">
    <property type="protein sequence ID" value="MZL69663.1"/>
    <property type="molecule type" value="Genomic_DNA"/>
</dbReference>
<keyword evidence="12" id="KW-1185">Reference proteome</keyword>
<dbReference type="EMBL" id="FQVY01000003">
    <property type="protein sequence ID" value="SHG38663.1"/>
    <property type="molecule type" value="Genomic_DNA"/>
</dbReference>
<dbReference type="InterPro" id="IPR051464">
    <property type="entry name" value="Peptidase_M42_aminopept"/>
</dbReference>
<protein>
    <submittedName>
        <fullName evidence="10">Endoglucanase</fullName>
    </submittedName>
    <submittedName>
        <fullName evidence="9">M20/M25/M40 family metallo-hydrolase</fullName>
    </submittedName>
</protein>
<evidence type="ECO:0000313" key="9">
    <source>
        <dbReference type="EMBL" id="MZL69663.1"/>
    </source>
</evidence>
<evidence type="ECO:0000256" key="7">
    <source>
        <dbReference type="PIRSR" id="PIRSR001123-1"/>
    </source>
</evidence>
<organism evidence="10 11">
    <name type="scientific">Bittarella massiliensis</name>
    <name type="common">ex Durand et al. 2017</name>
    <dbReference type="NCBI Taxonomy" id="1720313"/>
    <lineage>
        <taxon>Bacteria</taxon>
        <taxon>Bacillati</taxon>
        <taxon>Bacillota</taxon>
        <taxon>Clostridia</taxon>
        <taxon>Eubacteriales</taxon>
        <taxon>Oscillospiraceae</taxon>
        <taxon>Bittarella (ex Durand et al. 2017)</taxon>
    </lineage>
</organism>
<feature type="binding site" evidence="8">
    <location>
        <position position="222"/>
    </location>
    <ligand>
        <name>Zn(2+)</name>
        <dbReference type="ChEBI" id="CHEBI:29105"/>
        <label>1</label>
    </ligand>
</feature>